<dbReference type="Proteomes" id="UP000776700">
    <property type="component" value="Unassembled WGS sequence"/>
</dbReference>
<reference evidence="1" key="1">
    <citation type="journal article" date="2021" name="PeerJ">
        <title>Extensive microbial diversity within the chicken gut microbiome revealed by metagenomics and culture.</title>
        <authorList>
            <person name="Gilroy R."/>
            <person name="Ravi A."/>
            <person name="Getino M."/>
            <person name="Pursley I."/>
            <person name="Horton D.L."/>
            <person name="Alikhan N.F."/>
            <person name="Baker D."/>
            <person name="Gharbi K."/>
            <person name="Hall N."/>
            <person name="Watson M."/>
            <person name="Adriaenssens E.M."/>
            <person name="Foster-Nyarko E."/>
            <person name="Jarju S."/>
            <person name="Secka A."/>
            <person name="Antonio M."/>
            <person name="Oren A."/>
            <person name="Chaudhuri R.R."/>
            <person name="La Ragione R."/>
            <person name="Hildebrand F."/>
            <person name="Pallen M.J."/>
        </authorList>
    </citation>
    <scope>NUCLEOTIDE SEQUENCE</scope>
    <source>
        <strain evidence="1">1277</strain>
    </source>
</reference>
<organism evidence="1 2">
    <name type="scientific">Romboutsia timonensis</name>
    <dbReference type="NCBI Taxonomy" id="1776391"/>
    <lineage>
        <taxon>Bacteria</taxon>
        <taxon>Bacillati</taxon>
        <taxon>Bacillota</taxon>
        <taxon>Clostridia</taxon>
        <taxon>Peptostreptococcales</taxon>
        <taxon>Peptostreptococcaceae</taxon>
        <taxon>Romboutsia</taxon>
    </lineage>
</organism>
<dbReference type="EMBL" id="DYUB01000327">
    <property type="protein sequence ID" value="HJG97533.1"/>
    <property type="molecule type" value="Genomic_DNA"/>
</dbReference>
<evidence type="ECO:0000313" key="1">
    <source>
        <dbReference type="EMBL" id="HJG97533.1"/>
    </source>
</evidence>
<name>A0A921N200_9FIRM</name>
<evidence type="ECO:0000313" key="2">
    <source>
        <dbReference type="Proteomes" id="UP000776700"/>
    </source>
</evidence>
<reference evidence="1" key="2">
    <citation type="submission" date="2021-09" db="EMBL/GenBank/DDBJ databases">
        <authorList>
            <person name="Gilroy R."/>
        </authorList>
    </citation>
    <scope>NUCLEOTIDE SEQUENCE</scope>
    <source>
        <strain evidence="1">1277</strain>
    </source>
</reference>
<dbReference type="AlphaFoldDB" id="A0A921N200"/>
<sequence length="55" mass="6603">MAKRKQLEKKYKVAFWKEYSYLLKAMAWVCVNEESGEFICEAKTLKEIEEILIKN</sequence>
<comment type="caution">
    <text evidence="1">The sequence shown here is derived from an EMBL/GenBank/DDBJ whole genome shotgun (WGS) entry which is preliminary data.</text>
</comment>
<accession>A0A921N200</accession>
<gene>
    <name evidence="1" type="ORF">K8V90_10565</name>
</gene>
<proteinExistence type="predicted"/>
<protein>
    <submittedName>
        <fullName evidence="1">Uncharacterized protein</fullName>
    </submittedName>
</protein>